<organism evidence="1">
    <name type="scientific">bioreactor metagenome</name>
    <dbReference type="NCBI Taxonomy" id="1076179"/>
    <lineage>
        <taxon>unclassified sequences</taxon>
        <taxon>metagenomes</taxon>
        <taxon>ecological metagenomes</taxon>
    </lineage>
</organism>
<accession>A0A644VYI0</accession>
<protein>
    <submittedName>
        <fullName evidence="1">Uncharacterized protein</fullName>
    </submittedName>
</protein>
<sequence>MHSYEELRNRLDYQTWISNYAPSRRCPNGESELEFTSRVTAAAVNLFKGENAIVFCHGGTISAIMAFCFSAEGKNRWEWQPDPGQGYSLILKNGMPVEYRSIPRISNIGGGNVIKKVNPLLQSAAGD</sequence>
<dbReference type="EMBL" id="VSSQ01000514">
    <property type="protein sequence ID" value="MPL96544.1"/>
    <property type="molecule type" value="Genomic_DNA"/>
</dbReference>
<reference evidence="1" key="1">
    <citation type="submission" date="2019-08" db="EMBL/GenBank/DDBJ databases">
        <authorList>
            <person name="Kucharzyk K."/>
            <person name="Murdoch R.W."/>
            <person name="Higgins S."/>
            <person name="Loffler F."/>
        </authorList>
    </citation>
    <scope>NUCLEOTIDE SEQUENCE</scope>
</reference>
<evidence type="ECO:0000313" key="1">
    <source>
        <dbReference type="EMBL" id="MPL96544.1"/>
    </source>
</evidence>
<gene>
    <name evidence="1" type="ORF">SDC9_42726</name>
</gene>
<dbReference type="InterPro" id="IPR013078">
    <property type="entry name" value="His_Pase_superF_clade-1"/>
</dbReference>
<dbReference type="Pfam" id="PF00300">
    <property type="entry name" value="His_Phos_1"/>
    <property type="match status" value="1"/>
</dbReference>
<name>A0A644VYI0_9ZZZZ</name>
<dbReference type="AlphaFoldDB" id="A0A644VYI0"/>
<dbReference type="SUPFAM" id="SSF53254">
    <property type="entry name" value="Phosphoglycerate mutase-like"/>
    <property type="match status" value="1"/>
</dbReference>
<dbReference type="InterPro" id="IPR029033">
    <property type="entry name" value="His_PPase_superfam"/>
</dbReference>
<proteinExistence type="predicted"/>
<dbReference type="Gene3D" id="3.40.50.1240">
    <property type="entry name" value="Phosphoglycerate mutase-like"/>
    <property type="match status" value="1"/>
</dbReference>
<comment type="caution">
    <text evidence="1">The sequence shown here is derived from an EMBL/GenBank/DDBJ whole genome shotgun (WGS) entry which is preliminary data.</text>
</comment>